<keyword evidence="2" id="KW-0408">Iron</keyword>
<dbReference type="InterPro" id="IPR006652">
    <property type="entry name" value="Kelch_1"/>
</dbReference>
<evidence type="ECO:0000313" key="4">
    <source>
        <dbReference type="Proteomes" id="UP000054018"/>
    </source>
</evidence>
<sequence length="282" mass="30217">MSPLDRFQSGVFKASVGDQTLRDIDQLVWERLESTNDESVEVPALRSFHASVLVGGKVYIHAGCPSTGRLATLHAYDLASNTWRRCADAPDEPRGGTSIALVAFPSLQEQVVIRFGGFAGFELPTVTPPPLDVYIPSADTWLTLTPSPDPVHGYPGARSVCGLVPFVASSSSSTVVNGKHNSVPVALLYYGEKDPSSLGHAGAGEFWDDVWALVASPSSSFETAATEWKKLDTVGPEKPAPRGWFPSASYVNPEGRTRIVLTGGLLSTNERSGEVWVGDVQF</sequence>
<name>A0A0C9ZAT3_9AGAM</name>
<dbReference type="AlphaFoldDB" id="A0A0C9ZAT3"/>
<dbReference type="InterPro" id="IPR015915">
    <property type="entry name" value="Kelch-typ_b-propeller"/>
</dbReference>
<dbReference type="GO" id="GO:0019760">
    <property type="term" value="P:glucosinolate metabolic process"/>
    <property type="evidence" value="ECO:0007669"/>
    <property type="project" value="UniProtKB-ARBA"/>
</dbReference>
<dbReference type="PANTHER" id="PTHR47435:SF4">
    <property type="entry name" value="KELCH REPEAT PROTEIN (AFU_ORTHOLOGUE AFUA_5G12780)"/>
    <property type="match status" value="1"/>
</dbReference>
<dbReference type="EMBL" id="KN833702">
    <property type="protein sequence ID" value="KIK26386.1"/>
    <property type="molecule type" value="Genomic_DNA"/>
</dbReference>
<proteinExistence type="predicted"/>
<protein>
    <submittedName>
        <fullName evidence="3">Uncharacterized protein</fullName>
    </submittedName>
</protein>
<dbReference type="SUPFAM" id="SSF117281">
    <property type="entry name" value="Kelch motif"/>
    <property type="match status" value="1"/>
</dbReference>
<evidence type="ECO:0000256" key="2">
    <source>
        <dbReference type="ARBA" id="ARBA00023004"/>
    </source>
</evidence>
<keyword evidence="1" id="KW-0677">Repeat</keyword>
<dbReference type="HOGENOM" id="CLU_030461_1_0_1"/>
<accession>A0A0C9ZAT3</accession>
<dbReference type="Proteomes" id="UP000054018">
    <property type="component" value="Unassembled WGS sequence"/>
</dbReference>
<keyword evidence="4" id="KW-1185">Reference proteome</keyword>
<evidence type="ECO:0000313" key="3">
    <source>
        <dbReference type="EMBL" id="KIK26386.1"/>
    </source>
</evidence>
<dbReference type="Pfam" id="PF01344">
    <property type="entry name" value="Kelch_1"/>
    <property type="match status" value="1"/>
</dbReference>
<reference evidence="4" key="2">
    <citation type="submission" date="2015-01" db="EMBL/GenBank/DDBJ databases">
        <title>Evolutionary Origins and Diversification of the Mycorrhizal Mutualists.</title>
        <authorList>
            <consortium name="DOE Joint Genome Institute"/>
            <consortium name="Mycorrhizal Genomics Consortium"/>
            <person name="Kohler A."/>
            <person name="Kuo A."/>
            <person name="Nagy L.G."/>
            <person name="Floudas D."/>
            <person name="Copeland A."/>
            <person name="Barry K.W."/>
            <person name="Cichocki N."/>
            <person name="Veneault-Fourrey C."/>
            <person name="LaButti K."/>
            <person name="Lindquist E.A."/>
            <person name="Lipzen A."/>
            <person name="Lundell T."/>
            <person name="Morin E."/>
            <person name="Murat C."/>
            <person name="Riley R."/>
            <person name="Ohm R."/>
            <person name="Sun H."/>
            <person name="Tunlid A."/>
            <person name="Henrissat B."/>
            <person name="Grigoriev I.V."/>
            <person name="Hibbett D.S."/>
            <person name="Martin F."/>
        </authorList>
    </citation>
    <scope>NUCLEOTIDE SEQUENCE [LARGE SCALE GENOMIC DNA]</scope>
    <source>
        <strain evidence="4">441</strain>
    </source>
</reference>
<dbReference type="STRING" id="765257.A0A0C9ZAT3"/>
<organism evidence="3 4">
    <name type="scientific">Pisolithus microcarpus 441</name>
    <dbReference type="NCBI Taxonomy" id="765257"/>
    <lineage>
        <taxon>Eukaryota</taxon>
        <taxon>Fungi</taxon>
        <taxon>Dikarya</taxon>
        <taxon>Basidiomycota</taxon>
        <taxon>Agaricomycotina</taxon>
        <taxon>Agaricomycetes</taxon>
        <taxon>Agaricomycetidae</taxon>
        <taxon>Boletales</taxon>
        <taxon>Sclerodermatineae</taxon>
        <taxon>Pisolithaceae</taxon>
        <taxon>Pisolithus</taxon>
    </lineage>
</organism>
<evidence type="ECO:0000256" key="1">
    <source>
        <dbReference type="ARBA" id="ARBA00022737"/>
    </source>
</evidence>
<dbReference type="OrthoDB" id="10250130at2759"/>
<dbReference type="Gene3D" id="2.120.10.80">
    <property type="entry name" value="Kelch-type beta propeller"/>
    <property type="match status" value="1"/>
</dbReference>
<gene>
    <name evidence="3" type="ORF">PISMIDRAFT_676216</name>
</gene>
<dbReference type="PANTHER" id="PTHR47435">
    <property type="entry name" value="KELCH REPEAT PROTEIN (AFU_ORTHOLOGUE AFUA_5G12780)"/>
    <property type="match status" value="1"/>
</dbReference>
<reference evidence="3 4" key="1">
    <citation type="submission" date="2014-04" db="EMBL/GenBank/DDBJ databases">
        <authorList>
            <consortium name="DOE Joint Genome Institute"/>
            <person name="Kuo A."/>
            <person name="Kohler A."/>
            <person name="Costa M.D."/>
            <person name="Nagy L.G."/>
            <person name="Floudas D."/>
            <person name="Copeland A."/>
            <person name="Barry K.W."/>
            <person name="Cichocki N."/>
            <person name="Veneault-Fourrey C."/>
            <person name="LaButti K."/>
            <person name="Lindquist E.A."/>
            <person name="Lipzen A."/>
            <person name="Lundell T."/>
            <person name="Morin E."/>
            <person name="Murat C."/>
            <person name="Sun H."/>
            <person name="Tunlid A."/>
            <person name="Henrissat B."/>
            <person name="Grigoriev I.V."/>
            <person name="Hibbett D.S."/>
            <person name="Martin F."/>
            <person name="Nordberg H.P."/>
            <person name="Cantor M.N."/>
            <person name="Hua S.X."/>
        </authorList>
    </citation>
    <scope>NUCLEOTIDE SEQUENCE [LARGE SCALE GENOMIC DNA]</scope>
    <source>
        <strain evidence="3 4">441</strain>
    </source>
</reference>